<feature type="region of interest" description="Disordered" evidence="1">
    <location>
        <begin position="24"/>
        <end position="55"/>
    </location>
</feature>
<dbReference type="PANTHER" id="PTHR14795">
    <property type="entry name" value="HELICASE RELATED"/>
    <property type="match status" value="1"/>
</dbReference>
<dbReference type="Pfam" id="PF00149">
    <property type="entry name" value="Metallophos"/>
    <property type="match status" value="1"/>
</dbReference>
<organism evidence="7 8">
    <name type="scientific">Striga hermonthica</name>
    <name type="common">Purple witchweed</name>
    <name type="synonym">Buchnera hermonthica</name>
    <dbReference type="NCBI Taxonomy" id="68872"/>
    <lineage>
        <taxon>Eukaryota</taxon>
        <taxon>Viridiplantae</taxon>
        <taxon>Streptophyta</taxon>
        <taxon>Embryophyta</taxon>
        <taxon>Tracheophyta</taxon>
        <taxon>Spermatophyta</taxon>
        <taxon>Magnoliopsida</taxon>
        <taxon>eudicotyledons</taxon>
        <taxon>Gunneridae</taxon>
        <taxon>Pentapetalae</taxon>
        <taxon>asterids</taxon>
        <taxon>lamiids</taxon>
        <taxon>Lamiales</taxon>
        <taxon>Orobanchaceae</taxon>
        <taxon>Buchnereae</taxon>
        <taxon>Striga</taxon>
    </lineage>
</organism>
<sequence length="736" mass="84417">MRMGEAAIAITIFLALCSIQSQQSTSLPSDENQSRRGQSNSWSEGSKKRETIEVGGGPDDDLVWVVQLSDLHFSVHHPERAADFRELVGPALSFIKPDLVLLTGDLTDGKSKDLLTMKQDEDEWIEYDKVMRDVVKRSGLDKSKFYDVRGNHDNFGVPSVGGPFDFFSKYSISQQLQRSGKVNSITIQTSKRKILFVGFDSTMAKGLRGPTNLFGHPTDELLGDINSELIQWDSQPSQPVTKISFGHFPLSFSAASKSGKTLKDIFINNSLSVYLCGHLHIKFGKDLKRYHHSQYSKRLFQLKGHRTTSDISTPTNEFWEWETGDWRKNRVMRILAIDRGHISFVDTDFKLGAERTIILPTFPLDSRFTSSTLRNYYELCKADVYSCGFIRALVFSSSPIVSVYAKIYDSSANNLVVVLESPMTKLVGSRGDIYIAPWNIRAFEDPSPERFLLRIEAIDIRNRSTFSEIRPFSVNGVPLRFSWSWKEFFVMGCQWDSLYFPIVSVFYFLSLSVLIIPKVFLSFFSTRQYTFRNFRSNKRFLNGLAWIFMELYDIQLAWLSTVGYLFYLVLCPWFYGQIWTRGGEKAYMTYKGWVLKTEDSGKIEFFGFPDVMVIVLPHLFLVVLPSIIIITAFAAESGVYRDHLMSRSSKKKDDDDDDDDDKTSEIVILKRWFRKLLYVASLAIVLKHFKNCVALMKAFEMNPIVDFPVYSFAVPFLLAYTIWKTKERNLNGSQEK</sequence>
<keyword evidence="8" id="KW-1185">Reference proteome</keyword>
<evidence type="ECO:0000313" key="7">
    <source>
        <dbReference type="EMBL" id="CAA0814517.1"/>
    </source>
</evidence>
<feature type="chain" id="PRO_5040319765" evidence="3">
    <location>
        <begin position="22"/>
        <end position="736"/>
    </location>
</feature>
<evidence type="ECO:0000256" key="2">
    <source>
        <dbReference type="SAM" id="Phobius"/>
    </source>
</evidence>
<dbReference type="Pfam" id="PF24394">
    <property type="entry name" value="TMEM62_C"/>
    <property type="match status" value="1"/>
</dbReference>
<comment type="caution">
    <text evidence="7">The sequence shown here is derived from an EMBL/GenBank/DDBJ whole genome shotgun (WGS) entry which is preliminary data.</text>
</comment>
<dbReference type="Pfam" id="PF24384">
    <property type="entry name" value="Ig_TMM62"/>
    <property type="match status" value="1"/>
</dbReference>
<evidence type="ECO:0000259" key="6">
    <source>
        <dbReference type="Pfam" id="PF24394"/>
    </source>
</evidence>
<evidence type="ECO:0000256" key="3">
    <source>
        <dbReference type="SAM" id="SignalP"/>
    </source>
</evidence>
<protein>
    <submittedName>
        <fullName evidence="7">Metallophosphoesterase</fullName>
    </submittedName>
</protein>
<feature type="signal peptide" evidence="3">
    <location>
        <begin position="1"/>
        <end position="21"/>
    </location>
</feature>
<feature type="transmembrane region" description="Helical" evidence="2">
    <location>
        <begin position="498"/>
        <end position="524"/>
    </location>
</feature>
<keyword evidence="2" id="KW-0472">Membrane</keyword>
<feature type="domain" description="TMEM62 C-terminal" evidence="6">
    <location>
        <begin position="501"/>
        <end position="708"/>
    </location>
</feature>
<dbReference type="AlphaFoldDB" id="A0A9N7MUI1"/>
<feature type="domain" description="TMEM62 Ig-like" evidence="5">
    <location>
        <begin position="353"/>
        <end position="477"/>
    </location>
</feature>
<feature type="transmembrane region" description="Helical" evidence="2">
    <location>
        <begin position="676"/>
        <end position="699"/>
    </location>
</feature>
<name>A0A9N7MUI1_STRHE</name>
<evidence type="ECO:0000256" key="1">
    <source>
        <dbReference type="SAM" id="MobiDB-lite"/>
    </source>
</evidence>
<feature type="domain" description="Calcineurin-like phosphoesterase" evidence="4">
    <location>
        <begin position="65"/>
        <end position="281"/>
    </location>
</feature>
<evidence type="ECO:0000259" key="4">
    <source>
        <dbReference type="Pfam" id="PF00149"/>
    </source>
</evidence>
<keyword evidence="2" id="KW-1133">Transmembrane helix</keyword>
<dbReference type="InterPro" id="IPR056229">
    <property type="entry name" value="Ig_TMM62"/>
</dbReference>
<evidence type="ECO:0000313" key="8">
    <source>
        <dbReference type="Proteomes" id="UP001153555"/>
    </source>
</evidence>
<keyword evidence="3" id="KW-0732">Signal</keyword>
<dbReference type="SUPFAM" id="SSF56300">
    <property type="entry name" value="Metallo-dependent phosphatases"/>
    <property type="match status" value="1"/>
</dbReference>
<feature type="transmembrane region" description="Helical" evidence="2">
    <location>
        <begin position="611"/>
        <end position="635"/>
    </location>
</feature>
<dbReference type="InterPro" id="IPR056230">
    <property type="entry name" value="TMEM62_C"/>
</dbReference>
<dbReference type="PANTHER" id="PTHR14795:SF0">
    <property type="entry name" value="TRANSMEMBRANE PROTEIN 62"/>
    <property type="match status" value="1"/>
</dbReference>
<dbReference type="Gene3D" id="3.60.21.10">
    <property type="match status" value="1"/>
</dbReference>
<dbReference type="Proteomes" id="UP001153555">
    <property type="component" value="Unassembled WGS sequence"/>
</dbReference>
<feature type="compositionally biased region" description="Polar residues" evidence="1">
    <location>
        <begin position="24"/>
        <end position="44"/>
    </location>
</feature>
<dbReference type="OrthoDB" id="27234at2759"/>
<accession>A0A9N7MUI1</accession>
<reference evidence="7" key="1">
    <citation type="submission" date="2019-12" db="EMBL/GenBank/DDBJ databases">
        <authorList>
            <person name="Scholes J."/>
        </authorList>
    </citation>
    <scope>NUCLEOTIDE SEQUENCE</scope>
</reference>
<dbReference type="InterPro" id="IPR004843">
    <property type="entry name" value="Calcineurin-like_PHP"/>
</dbReference>
<dbReference type="EMBL" id="CACSLK010012206">
    <property type="protein sequence ID" value="CAA0814517.1"/>
    <property type="molecule type" value="Genomic_DNA"/>
</dbReference>
<evidence type="ECO:0000259" key="5">
    <source>
        <dbReference type="Pfam" id="PF24384"/>
    </source>
</evidence>
<dbReference type="InterPro" id="IPR029052">
    <property type="entry name" value="Metallo-depent_PP-like"/>
</dbReference>
<feature type="transmembrane region" description="Helical" evidence="2">
    <location>
        <begin position="705"/>
        <end position="723"/>
    </location>
</feature>
<keyword evidence="2" id="KW-0812">Transmembrane</keyword>
<gene>
    <name evidence="7" type="ORF">SHERM_14805</name>
</gene>
<dbReference type="GO" id="GO:0016787">
    <property type="term" value="F:hydrolase activity"/>
    <property type="evidence" value="ECO:0007669"/>
    <property type="project" value="InterPro"/>
</dbReference>
<proteinExistence type="predicted"/>
<feature type="transmembrane region" description="Helical" evidence="2">
    <location>
        <begin position="544"/>
        <end position="567"/>
    </location>
</feature>